<name>A0A4U5TTM4_9FLAO</name>
<dbReference type="Proteomes" id="UP000306552">
    <property type="component" value="Unassembled WGS sequence"/>
</dbReference>
<evidence type="ECO:0000313" key="3">
    <source>
        <dbReference type="Proteomes" id="UP000306552"/>
    </source>
</evidence>
<dbReference type="RefSeq" id="WP_138931133.1">
    <property type="nucleotide sequence ID" value="NZ_SWMU01000001.1"/>
</dbReference>
<dbReference type="OrthoDB" id="1073285at2"/>
<feature type="chain" id="PRO_5020310569" evidence="1">
    <location>
        <begin position="24"/>
        <end position="176"/>
    </location>
</feature>
<dbReference type="AlphaFoldDB" id="A0A4U5TTM4"/>
<accession>A0A4U5TTM4</accession>
<keyword evidence="3" id="KW-1185">Reference proteome</keyword>
<evidence type="ECO:0000256" key="1">
    <source>
        <dbReference type="SAM" id="SignalP"/>
    </source>
</evidence>
<comment type="caution">
    <text evidence="2">The sequence shown here is derived from an EMBL/GenBank/DDBJ whole genome shotgun (WGS) entry which is preliminary data.</text>
</comment>
<proteinExistence type="predicted"/>
<evidence type="ECO:0000313" key="2">
    <source>
        <dbReference type="EMBL" id="TKS57432.1"/>
    </source>
</evidence>
<organism evidence="2 3">
    <name type="scientific">Mesohalobacter halotolerans</name>
    <dbReference type="NCBI Taxonomy" id="1883405"/>
    <lineage>
        <taxon>Bacteria</taxon>
        <taxon>Pseudomonadati</taxon>
        <taxon>Bacteroidota</taxon>
        <taxon>Flavobacteriia</taxon>
        <taxon>Flavobacteriales</taxon>
        <taxon>Flavobacteriaceae</taxon>
        <taxon>Mesohalobacter</taxon>
    </lineage>
</organism>
<protein>
    <submittedName>
        <fullName evidence="2">Uncharacterized protein</fullName>
    </submittedName>
</protein>
<gene>
    <name evidence="2" type="ORF">FCN74_03155</name>
</gene>
<dbReference type="EMBL" id="SWMU01000001">
    <property type="protein sequence ID" value="TKS57432.1"/>
    <property type="molecule type" value="Genomic_DNA"/>
</dbReference>
<reference evidence="2 3" key="1">
    <citation type="submission" date="2019-04" db="EMBL/GenBank/DDBJ databases">
        <title>Psychroflexus halotolerans sp. nov., isolated from a marine solar saltern.</title>
        <authorList>
            <person name="Feng X."/>
        </authorList>
    </citation>
    <scope>NUCLEOTIDE SEQUENCE [LARGE SCALE GENOMIC DNA]</scope>
    <source>
        <strain evidence="2 3">WDS2C27</strain>
    </source>
</reference>
<feature type="signal peptide" evidence="1">
    <location>
        <begin position="1"/>
        <end position="23"/>
    </location>
</feature>
<sequence>MKHSVLKTSLLTVFLILSANVDAQRRAKKKADEDTKNWRYEIQCLNVASEGSYIVKIFSYSKKKNVAVEQSKKNAVHAVIFRGIPQNEVGCVRQPPLARHPNLQEKNRDFFNNFFSENGDYKKFVTLTTDGAIAPGDRLKVGRREYKIGLIVSVDVAGLRKELEAAGIIKSLSSGF</sequence>
<keyword evidence="1" id="KW-0732">Signal</keyword>